<gene>
    <name evidence="3" type="ORF">O3P69_017441</name>
</gene>
<evidence type="ECO:0000313" key="4">
    <source>
        <dbReference type="Proteomes" id="UP001487740"/>
    </source>
</evidence>
<dbReference type="EMBL" id="JARAKH010000023">
    <property type="protein sequence ID" value="KAK8391801.1"/>
    <property type="molecule type" value="Genomic_DNA"/>
</dbReference>
<feature type="region of interest" description="Disordered" evidence="2">
    <location>
        <begin position="88"/>
        <end position="107"/>
    </location>
</feature>
<evidence type="ECO:0000256" key="1">
    <source>
        <dbReference type="SAM" id="Coils"/>
    </source>
</evidence>
<organism evidence="3 4">
    <name type="scientific">Scylla paramamosain</name>
    <name type="common">Mud crab</name>
    <dbReference type="NCBI Taxonomy" id="85552"/>
    <lineage>
        <taxon>Eukaryota</taxon>
        <taxon>Metazoa</taxon>
        <taxon>Ecdysozoa</taxon>
        <taxon>Arthropoda</taxon>
        <taxon>Crustacea</taxon>
        <taxon>Multicrustacea</taxon>
        <taxon>Malacostraca</taxon>
        <taxon>Eumalacostraca</taxon>
        <taxon>Eucarida</taxon>
        <taxon>Decapoda</taxon>
        <taxon>Pleocyemata</taxon>
        <taxon>Brachyura</taxon>
        <taxon>Eubrachyura</taxon>
        <taxon>Portunoidea</taxon>
        <taxon>Portunidae</taxon>
        <taxon>Portuninae</taxon>
        <taxon>Scylla</taxon>
    </lineage>
</organism>
<evidence type="ECO:0000313" key="3">
    <source>
        <dbReference type="EMBL" id="KAK8391801.1"/>
    </source>
</evidence>
<comment type="caution">
    <text evidence="3">The sequence shown here is derived from an EMBL/GenBank/DDBJ whole genome shotgun (WGS) entry which is preliminary data.</text>
</comment>
<dbReference type="Proteomes" id="UP001487740">
    <property type="component" value="Unassembled WGS sequence"/>
</dbReference>
<keyword evidence="4" id="KW-1185">Reference proteome</keyword>
<dbReference type="AlphaFoldDB" id="A0AAW0TW83"/>
<name>A0AAW0TW83_SCYPA</name>
<proteinExistence type="predicted"/>
<evidence type="ECO:0008006" key="5">
    <source>
        <dbReference type="Google" id="ProtNLM"/>
    </source>
</evidence>
<reference evidence="3 4" key="1">
    <citation type="submission" date="2023-03" db="EMBL/GenBank/DDBJ databases">
        <title>High-quality genome of Scylla paramamosain provides insights in environmental adaptation.</title>
        <authorList>
            <person name="Zhang L."/>
        </authorList>
    </citation>
    <scope>NUCLEOTIDE SEQUENCE [LARGE SCALE GENOMIC DNA]</scope>
    <source>
        <strain evidence="3">LZ_2023a</strain>
        <tissue evidence="3">Muscle</tissue>
    </source>
</reference>
<keyword evidence="1" id="KW-0175">Coiled coil</keyword>
<evidence type="ECO:0000256" key="2">
    <source>
        <dbReference type="SAM" id="MobiDB-lite"/>
    </source>
</evidence>
<protein>
    <recommendedName>
        <fullName evidence="5">DUF4201 domain-containing protein</fullName>
    </recommendedName>
</protein>
<sequence>MNEVKHRFVRPTEVRMAGEARRGSVASSLLTELSGAPSVTEDEIAGLSMEQLESVGAELQALCLLLQAEVDLYMRYLSSQVQEEVPQGSPSIAAASGSGTATPSVSSLDVRGLRRGQVVTRGTTRAAARPSVSCMTPLTLEHQAPAAPAPLSAGRLSERQKTRLWQRELEIVLANKRKREKVWQQELHKYQCWRLRHARKDLQKAQEGVAQLMAGTRRLTFDQIHKFMEEQLRVWLKQASQVWVQVSLLRGDLSKARVKRERRRGGHDPTGHPVSQINFLKQQLEHSEVKARVESNRGVLSDLLQQLERDRRRVMNLEEENQRRAARLEELRRAVKEAEREVGRLSLTSGRIEARVQRVNTSTKSKLLTLKSSPLQPTQVEEYLQLSDNVRKLRKEVAWWKRRAGDPV</sequence>
<feature type="coiled-coil region" evidence="1">
    <location>
        <begin position="290"/>
        <end position="348"/>
    </location>
</feature>
<accession>A0AAW0TW83</accession>